<feature type="transmembrane region" description="Helical" evidence="7">
    <location>
        <begin position="98"/>
        <end position="120"/>
    </location>
</feature>
<dbReference type="GO" id="GO:0005886">
    <property type="term" value="C:plasma membrane"/>
    <property type="evidence" value="ECO:0007669"/>
    <property type="project" value="UniProtKB-SubCell"/>
</dbReference>
<organism evidence="9">
    <name type="scientific">Chelativorans sp. (strain BNC1)</name>
    <dbReference type="NCBI Taxonomy" id="266779"/>
    <lineage>
        <taxon>Bacteria</taxon>
        <taxon>Pseudomonadati</taxon>
        <taxon>Pseudomonadota</taxon>
        <taxon>Alphaproteobacteria</taxon>
        <taxon>Hyphomicrobiales</taxon>
        <taxon>Phyllobacteriaceae</taxon>
        <taxon>Chelativorans</taxon>
    </lineage>
</organism>
<dbReference type="Pfam" id="PF19300">
    <property type="entry name" value="BPD_transp_1_N"/>
    <property type="match status" value="1"/>
</dbReference>
<dbReference type="PROSITE" id="PS50928">
    <property type="entry name" value="ABC_TM1"/>
    <property type="match status" value="1"/>
</dbReference>
<dbReference type="PANTHER" id="PTHR43163">
    <property type="entry name" value="DIPEPTIDE TRANSPORT SYSTEM PERMEASE PROTEIN DPPB-RELATED"/>
    <property type="match status" value="1"/>
</dbReference>
<evidence type="ECO:0000256" key="4">
    <source>
        <dbReference type="ARBA" id="ARBA00022692"/>
    </source>
</evidence>
<evidence type="ECO:0000256" key="6">
    <source>
        <dbReference type="ARBA" id="ARBA00023136"/>
    </source>
</evidence>
<evidence type="ECO:0000256" key="1">
    <source>
        <dbReference type="ARBA" id="ARBA00004651"/>
    </source>
</evidence>
<reference evidence="9" key="1">
    <citation type="submission" date="2006-06" db="EMBL/GenBank/DDBJ databases">
        <title>Complete sequence of chromosome of Chelativorans sp. BNC1.</title>
        <authorList>
            <consortium name="US DOE Joint Genome Institute"/>
            <person name="Copeland A."/>
            <person name="Lucas S."/>
            <person name="Lapidus A."/>
            <person name="Barry K."/>
            <person name="Detter J.C."/>
            <person name="Glavina del Rio T."/>
            <person name="Hammon N."/>
            <person name="Israni S."/>
            <person name="Dalin E."/>
            <person name="Tice H."/>
            <person name="Pitluck S."/>
            <person name="Chertkov O."/>
            <person name="Brettin T."/>
            <person name="Bruce D."/>
            <person name="Han C."/>
            <person name="Tapia R."/>
            <person name="Gilna P."/>
            <person name="Schmutz J."/>
            <person name="Larimer F."/>
            <person name="Land M."/>
            <person name="Hauser L."/>
            <person name="Kyrpides N."/>
            <person name="Mikhailova N."/>
            <person name="Richardson P."/>
        </authorList>
    </citation>
    <scope>NUCLEOTIDE SEQUENCE</scope>
    <source>
        <strain evidence="9">BNC1</strain>
    </source>
</reference>
<dbReference type="KEGG" id="mes:Meso_2407"/>
<dbReference type="STRING" id="266779.Meso_2407"/>
<feature type="transmembrane region" description="Helical" evidence="7">
    <location>
        <begin position="9"/>
        <end position="29"/>
    </location>
</feature>
<evidence type="ECO:0000256" key="5">
    <source>
        <dbReference type="ARBA" id="ARBA00022989"/>
    </source>
</evidence>
<keyword evidence="3" id="KW-1003">Cell membrane</keyword>
<keyword evidence="5 7" id="KW-1133">Transmembrane helix</keyword>
<evidence type="ECO:0000256" key="7">
    <source>
        <dbReference type="RuleBase" id="RU363032"/>
    </source>
</evidence>
<comment type="subcellular location">
    <subcellularLocation>
        <location evidence="1 7">Cell membrane</location>
        <topology evidence="1 7">Multi-pass membrane protein</topology>
    </subcellularLocation>
</comment>
<dbReference type="AlphaFoldDB" id="Q11FN3"/>
<name>Q11FN3_CHESB</name>
<dbReference type="Gene3D" id="1.10.3720.10">
    <property type="entry name" value="MetI-like"/>
    <property type="match status" value="1"/>
</dbReference>
<dbReference type="PANTHER" id="PTHR43163:SF6">
    <property type="entry name" value="DIPEPTIDE TRANSPORT SYSTEM PERMEASE PROTEIN DPPB-RELATED"/>
    <property type="match status" value="1"/>
</dbReference>
<keyword evidence="2 7" id="KW-0813">Transport</keyword>
<keyword evidence="6 7" id="KW-0472">Membrane</keyword>
<feature type="transmembrane region" description="Helical" evidence="7">
    <location>
        <begin position="226"/>
        <end position="247"/>
    </location>
</feature>
<dbReference type="SUPFAM" id="SSF161098">
    <property type="entry name" value="MetI-like"/>
    <property type="match status" value="1"/>
</dbReference>
<accession>Q11FN3</accession>
<evidence type="ECO:0000256" key="2">
    <source>
        <dbReference type="ARBA" id="ARBA00022448"/>
    </source>
</evidence>
<dbReference type="GO" id="GO:0071916">
    <property type="term" value="F:dipeptide transmembrane transporter activity"/>
    <property type="evidence" value="ECO:0007669"/>
    <property type="project" value="TreeGrafter"/>
</dbReference>
<proteinExistence type="inferred from homology"/>
<dbReference type="InterPro" id="IPR035906">
    <property type="entry name" value="MetI-like_sf"/>
</dbReference>
<evidence type="ECO:0000259" key="8">
    <source>
        <dbReference type="PROSITE" id="PS50928"/>
    </source>
</evidence>
<dbReference type="CDD" id="cd06261">
    <property type="entry name" value="TM_PBP2"/>
    <property type="match status" value="1"/>
</dbReference>
<dbReference type="InterPro" id="IPR000515">
    <property type="entry name" value="MetI-like"/>
</dbReference>
<dbReference type="EMBL" id="CP000390">
    <property type="protein sequence ID" value="ABG63792.1"/>
    <property type="molecule type" value="Genomic_DNA"/>
</dbReference>
<feature type="transmembrane region" description="Helical" evidence="7">
    <location>
        <begin position="275"/>
        <end position="298"/>
    </location>
</feature>
<feature type="transmembrane region" description="Helical" evidence="7">
    <location>
        <begin position="172"/>
        <end position="191"/>
    </location>
</feature>
<evidence type="ECO:0000313" key="9">
    <source>
        <dbReference type="EMBL" id="ABG63792.1"/>
    </source>
</evidence>
<dbReference type="InterPro" id="IPR045621">
    <property type="entry name" value="BPD_transp_1_N"/>
</dbReference>
<keyword evidence="4 7" id="KW-0812">Transmembrane</keyword>
<feature type="domain" description="ABC transmembrane type-1" evidence="8">
    <location>
        <begin position="94"/>
        <end position="291"/>
    </location>
</feature>
<dbReference type="HOGENOM" id="CLU_036879_0_2_5"/>
<dbReference type="Pfam" id="PF00528">
    <property type="entry name" value="BPD_transp_1"/>
    <property type="match status" value="1"/>
</dbReference>
<gene>
    <name evidence="9" type="ordered locus">Meso_2407</name>
</gene>
<evidence type="ECO:0000256" key="3">
    <source>
        <dbReference type="ARBA" id="ARBA00022475"/>
    </source>
</evidence>
<dbReference type="OrthoDB" id="9807402at2"/>
<sequence length="306" mass="33248" precursor="true">MADFLISRLLYAAAVLLGVSVAVFFLIRIGGDPSALFLPPEAPVEEIERFRRLMGFDRPLAVQYFDFLGRALQGDFGMSLRYDQPAMKLVLERVPATLQLGAMALLMSLVISIPLAILAAAKHGSAIDRASLLASLLGQSFPAFWLAIMLILLFSETFRLLPPSGRGTWQQLIMPAIVLATYSTAIITRLLRSSMIEVLQSDYVRTARGKGVKESRIILSHALRNAAIPTLTVIGLQVGALLGGAVITEEVFAYPGVGRLAIQAIANRDFTVVQAFVVLMAALIVTINLLVDLSYGLLDPRLRKGK</sequence>
<protein>
    <submittedName>
        <fullName evidence="9">Binding-protein-dependent transport systems inner membrane component</fullName>
    </submittedName>
</protein>
<comment type="similarity">
    <text evidence="7">Belongs to the binding-protein-dependent transport system permease family.</text>
</comment>
<feature type="transmembrane region" description="Helical" evidence="7">
    <location>
        <begin position="132"/>
        <end position="152"/>
    </location>
</feature>
<dbReference type="eggNOG" id="COG0601">
    <property type="taxonomic scope" value="Bacteria"/>
</dbReference>